<protein>
    <submittedName>
        <fullName evidence="5">Winged helix-turn-helix transcriptional regulator</fullName>
    </submittedName>
</protein>
<dbReference type="Gene3D" id="1.10.10.10">
    <property type="entry name" value="Winged helix-like DNA-binding domain superfamily/Winged helix DNA-binding domain"/>
    <property type="match status" value="1"/>
</dbReference>
<proteinExistence type="predicted"/>
<evidence type="ECO:0000256" key="3">
    <source>
        <dbReference type="ARBA" id="ARBA00023163"/>
    </source>
</evidence>
<dbReference type="Proteomes" id="UP001612915">
    <property type="component" value="Unassembled WGS sequence"/>
</dbReference>
<dbReference type="PROSITE" id="PS51118">
    <property type="entry name" value="HTH_HXLR"/>
    <property type="match status" value="1"/>
</dbReference>
<name>A0ABW8AMY3_9ACTN</name>
<comment type="caution">
    <text evidence="5">The sequence shown here is derived from an EMBL/GenBank/DDBJ whole genome shotgun (WGS) entry which is preliminary data.</text>
</comment>
<accession>A0ABW8AMY3</accession>
<dbReference type="PANTHER" id="PTHR33204:SF18">
    <property type="entry name" value="TRANSCRIPTIONAL REGULATORY PROTEIN"/>
    <property type="match status" value="1"/>
</dbReference>
<evidence type="ECO:0000259" key="4">
    <source>
        <dbReference type="PROSITE" id="PS51118"/>
    </source>
</evidence>
<evidence type="ECO:0000256" key="1">
    <source>
        <dbReference type="ARBA" id="ARBA00023015"/>
    </source>
</evidence>
<dbReference type="InterPro" id="IPR011991">
    <property type="entry name" value="ArsR-like_HTH"/>
</dbReference>
<reference evidence="5 6" key="1">
    <citation type="submission" date="2024-10" db="EMBL/GenBank/DDBJ databases">
        <title>The Natural Products Discovery Center: Release of the First 8490 Sequenced Strains for Exploring Actinobacteria Biosynthetic Diversity.</title>
        <authorList>
            <person name="Kalkreuter E."/>
            <person name="Kautsar S.A."/>
            <person name="Yang D."/>
            <person name="Bader C.D."/>
            <person name="Teijaro C.N."/>
            <person name="Fluegel L."/>
            <person name="Davis C.M."/>
            <person name="Simpson J.R."/>
            <person name="Lauterbach L."/>
            <person name="Steele A.D."/>
            <person name="Gui C."/>
            <person name="Meng S."/>
            <person name="Li G."/>
            <person name="Viehrig K."/>
            <person name="Ye F."/>
            <person name="Su P."/>
            <person name="Kiefer A.F."/>
            <person name="Nichols A."/>
            <person name="Cepeda A.J."/>
            <person name="Yan W."/>
            <person name="Fan B."/>
            <person name="Jiang Y."/>
            <person name="Adhikari A."/>
            <person name="Zheng C.-J."/>
            <person name="Schuster L."/>
            <person name="Cowan T.M."/>
            <person name="Smanski M.J."/>
            <person name="Chevrette M.G."/>
            <person name="De Carvalho L.P.S."/>
            <person name="Shen B."/>
        </authorList>
    </citation>
    <scope>NUCLEOTIDE SEQUENCE [LARGE SCALE GENOMIC DNA]</scope>
    <source>
        <strain evidence="5 6">NPDC049639</strain>
    </source>
</reference>
<dbReference type="RefSeq" id="WP_398277713.1">
    <property type="nucleotide sequence ID" value="NZ_JBITLV010000002.1"/>
</dbReference>
<feature type="domain" description="HTH hxlR-type" evidence="4">
    <location>
        <begin position="9"/>
        <end position="105"/>
    </location>
</feature>
<dbReference type="SUPFAM" id="SSF46785">
    <property type="entry name" value="Winged helix' DNA-binding domain"/>
    <property type="match status" value="1"/>
</dbReference>
<dbReference type="InterPro" id="IPR002577">
    <property type="entry name" value="HTH_HxlR"/>
</dbReference>
<sequence length="111" mass="12103">MGTGFLADCPARLAVEVLADKWAAVTLFALNESPRRHGELAAAIGGVSRKVLTHTLRRLEEYGLVERRSPTAGHAEYALTELGRTLVEPIETLNDWSATYGPAVSDFHDRA</sequence>
<dbReference type="InterPro" id="IPR036388">
    <property type="entry name" value="WH-like_DNA-bd_sf"/>
</dbReference>
<dbReference type="Pfam" id="PF01638">
    <property type="entry name" value="HxlR"/>
    <property type="match status" value="1"/>
</dbReference>
<evidence type="ECO:0000256" key="2">
    <source>
        <dbReference type="ARBA" id="ARBA00023125"/>
    </source>
</evidence>
<dbReference type="InterPro" id="IPR036390">
    <property type="entry name" value="WH_DNA-bd_sf"/>
</dbReference>
<keyword evidence="2" id="KW-0238">DNA-binding</keyword>
<evidence type="ECO:0000313" key="5">
    <source>
        <dbReference type="EMBL" id="MFI7586971.1"/>
    </source>
</evidence>
<gene>
    <name evidence="5" type="ORF">ACIB24_07835</name>
</gene>
<dbReference type="CDD" id="cd00090">
    <property type="entry name" value="HTH_ARSR"/>
    <property type="match status" value="1"/>
</dbReference>
<evidence type="ECO:0000313" key="6">
    <source>
        <dbReference type="Proteomes" id="UP001612915"/>
    </source>
</evidence>
<organism evidence="5 6">
    <name type="scientific">Spongisporangium articulatum</name>
    <dbReference type="NCBI Taxonomy" id="3362603"/>
    <lineage>
        <taxon>Bacteria</taxon>
        <taxon>Bacillati</taxon>
        <taxon>Actinomycetota</taxon>
        <taxon>Actinomycetes</taxon>
        <taxon>Kineosporiales</taxon>
        <taxon>Kineosporiaceae</taxon>
        <taxon>Spongisporangium</taxon>
    </lineage>
</organism>
<keyword evidence="1" id="KW-0805">Transcription regulation</keyword>
<keyword evidence="6" id="KW-1185">Reference proteome</keyword>
<keyword evidence="3" id="KW-0804">Transcription</keyword>
<dbReference type="EMBL" id="JBITLV010000002">
    <property type="protein sequence ID" value="MFI7586971.1"/>
    <property type="molecule type" value="Genomic_DNA"/>
</dbReference>
<dbReference type="PANTHER" id="PTHR33204">
    <property type="entry name" value="TRANSCRIPTIONAL REGULATOR, MARR FAMILY"/>
    <property type="match status" value="1"/>
</dbReference>